<dbReference type="EC" id="2.1.1.360" evidence="2 11"/>
<dbReference type="PROSITE" id="PS51569">
    <property type="entry name" value="DOT1"/>
    <property type="match status" value="1"/>
</dbReference>
<dbReference type="GO" id="GO:0140956">
    <property type="term" value="F:histone H3K79 trimethyltransferase activity"/>
    <property type="evidence" value="ECO:0007669"/>
    <property type="project" value="UniProtKB-EC"/>
</dbReference>
<evidence type="ECO:0000256" key="2">
    <source>
        <dbReference type="ARBA" id="ARBA00012190"/>
    </source>
</evidence>
<dbReference type="InterPro" id="IPR029063">
    <property type="entry name" value="SAM-dependent_MTases_sf"/>
</dbReference>
<evidence type="ECO:0000313" key="15">
    <source>
        <dbReference type="Proteomes" id="UP000654370"/>
    </source>
</evidence>
<evidence type="ECO:0000256" key="10">
    <source>
        <dbReference type="ARBA" id="ARBA00047770"/>
    </source>
</evidence>
<dbReference type="PANTHER" id="PTHR21451">
    <property type="entry name" value="HISTONE H3 METHYLTRANSFERASE"/>
    <property type="match status" value="1"/>
</dbReference>
<dbReference type="GO" id="GO:0000077">
    <property type="term" value="P:DNA damage checkpoint signaling"/>
    <property type="evidence" value="ECO:0007669"/>
    <property type="project" value="TreeGrafter"/>
</dbReference>
<dbReference type="InterPro" id="IPR030445">
    <property type="entry name" value="H3-K79_meTrfase"/>
</dbReference>
<dbReference type="SUPFAM" id="SSF53335">
    <property type="entry name" value="S-adenosyl-L-methionine-dependent methyltransferases"/>
    <property type="match status" value="1"/>
</dbReference>
<feature type="region of interest" description="Disordered" evidence="12">
    <location>
        <begin position="1"/>
        <end position="133"/>
    </location>
</feature>
<comment type="caution">
    <text evidence="14">The sequence shown here is derived from an EMBL/GenBank/DDBJ whole genome shotgun (WGS) entry which is preliminary data.</text>
</comment>
<evidence type="ECO:0000256" key="7">
    <source>
        <dbReference type="ARBA" id="ARBA00022853"/>
    </source>
</evidence>
<dbReference type="AlphaFoldDB" id="A0A8H7Q0P6"/>
<evidence type="ECO:0000313" key="14">
    <source>
        <dbReference type="EMBL" id="KAG2183656.1"/>
    </source>
</evidence>
<feature type="compositionally biased region" description="Basic and acidic residues" evidence="12">
    <location>
        <begin position="17"/>
        <end position="29"/>
    </location>
</feature>
<dbReference type="EMBL" id="JAEPQZ010000003">
    <property type="protein sequence ID" value="KAG2183656.1"/>
    <property type="molecule type" value="Genomic_DNA"/>
</dbReference>
<dbReference type="OrthoDB" id="443402at2759"/>
<dbReference type="Pfam" id="PF08123">
    <property type="entry name" value="DOT1"/>
    <property type="match status" value="1"/>
</dbReference>
<evidence type="ECO:0000256" key="11">
    <source>
        <dbReference type="RuleBase" id="RU271113"/>
    </source>
</evidence>
<feature type="compositionally biased region" description="Basic and acidic residues" evidence="12">
    <location>
        <begin position="76"/>
        <end position="93"/>
    </location>
</feature>
<comment type="miscellaneous">
    <text evidence="11">In contrast to other lysine histone methyltransferases, it does not contain a SET domain, suggesting the existence of another mechanism for methylation of lysine residues of histones.</text>
</comment>
<organism evidence="14 15">
    <name type="scientific">Mortierella isabellina</name>
    <name type="common">Filamentous fungus</name>
    <name type="synonym">Umbelopsis isabellina</name>
    <dbReference type="NCBI Taxonomy" id="91625"/>
    <lineage>
        <taxon>Eukaryota</taxon>
        <taxon>Fungi</taxon>
        <taxon>Fungi incertae sedis</taxon>
        <taxon>Mucoromycota</taxon>
        <taxon>Mucoromycotina</taxon>
        <taxon>Umbelopsidomycetes</taxon>
        <taxon>Umbelopsidales</taxon>
        <taxon>Umbelopsidaceae</taxon>
        <taxon>Umbelopsis</taxon>
    </lineage>
</organism>
<protein>
    <recommendedName>
        <fullName evidence="3 11">Histone-lysine N-methyltransferase, H3 lysine-79 specific</fullName>
        <ecNumber evidence="2 11">2.1.1.360</ecNumber>
    </recommendedName>
    <alternativeName>
        <fullName evidence="9 11">Histone H3-K79 methyltransferase</fullName>
    </alternativeName>
</protein>
<evidence type="ECO:0000256" key="8">
    <source>
        <dbReference type="ARBA" id="ARBA00023242"/>
    </source>
</evidence>
<accession>A0A8H7Q0P6</accession>
<keyword evidence="7 11" id="KW-0156">Chromatin regulator</keyword>
<comment type="function">
    <text evidence="11">Histone methyltransferase that specifically trimethylates histone H3 to form H3K79me3. This methylation is required for telomere silencing and for the pachytene checkpoint during the meiotic cell cycle by allowing the recruitment of RAD9 to double strand breaks. Nucleosomes are preferred as substrate compared to free histone.</text>
</comment>
<keyword evidence="8 11" id="KW-0539">Nucleus</keyword>
<evidence type="ECO:0000256" key="3">
    <source>
        <dbReference type="ARBA" id="ARBA00020987"/>
    </source>
</evidence>
<dbReference type="Proteomes" id="UP000654370">
    <property type="component" value="Unassembled WGS sequence"/>
</dbReference>
<feature type="region of interest" description="Disordered" evidence="12">
    <location>
        <begin position="179"/>
        <end position="200"/>
    </location>
</feature>
<comment type="similarity">
    <text evidence="11">Belongs to the class I-like SAM-binding methyltransferase superfamily. DOT1 family.</text>
</comment>
<reference evidence="14" key="1">
    <citation type="submission" date="2020-12" db="EMBL/GenBank/DDBJ databases">
        <title>Metabolic potential, ecology and presence of endohyphal bacteria is reflected in genomic diversity of Mucoromycotina.</title>
        <authorList>
            <person name="Muszewska A."/>
            <person name="Okrasinska A."/>
            <person name="Steczkiewicz K."/>
            <person name="Drgas O."/>
            <person name="Orlowska M."/>
            <person name="Perlinska-Lenart U."/>
            <person name="Aleksandrzak-Piekarczyk T."/>
            <person name="Szatraj K."/>
            <person name="Zielenkiewicz U."/>
            <person name="Pilsyk S."/>
            <person name="Malc E."/>
            <person name="Mieczkowski P."/>
            <person name="Kruszewska J.S."/>
            <person name="Biernat P."/>
            <person name="Pawlowska J."/>
        </authorList>
    </citation>
    <scope>NUCLEOTIDE SEQUENCE</scope>
    <source>
        <strain evidence="14">WA0000067209</strain>
    </source>
</reference>
<comment type="subcellular location">
    <subcellularLocation>
        <location evidence="1 11">Nucleus</location>
    </subcellularLocation>
</comment>
<dbReference type="GO" id="GO:0032259">
    <property type="term" value="P:methylation"/>
    <property type="evidence" value="ECO:0007669"/>
    <property type="project" value="UniProtKB-KW"/>
</dbReference>
<keyword evidence="15" id="KW-1185">Reference proteome</keyword>
<evidence type="ECO:0000256" key="4">
    <source>
        <dbReference type="ARBA" id="ARBA00022603"/>
    </source>
</evidence>
<dbReference type="FunFam" id="3.40.50.150:FF:000033">
    <property type="entry name" value="Histone-lysine N-methyltransferase, H3 lysine-79 specific"/>
    <property type="match status" value="1"/>
</dbReference>
<gene>
    <name evidence="14" type="ORF">INT43_006664</name>
</gene>
<evidence type="ECO:0000256" key="1">
    <source>
        <dbReference type="ARBA" id="ARBA00004123"/>
    </source>
</evidence>
<keyword evidence="5 11" id="KW-0808">Transferase</keyword>
<feature type="domain" description="DOT1" evidence="13">
    <location>
        <begin position="225"/>
        <end position="545"/>
    </location>
</feature>
<comment type="catalytic activity">
    <reaction evidence="10 11">
        <text>L-lysyl(79)-[histone H3] + 3 S-adenosyl-L-methionine = N(6),N(6),N(6)-trimethyl-L-lysyl(79)-[histone H3] + 3 S-adenosyl-L-homocysteine + 3 H(+)</text>
        <dbReference type="Rhea" id="RHEA:60328"/>
        <dbReference type="Rhea" id="RHEA-COMP:15549"/>
        <dbReference type="Rhea" id="RHEA-COMP:15552"/>
        <dbReference type="ChEBI" id="CHEBI:15378"/>
        <dbReference type="ChEBI" id="CHEBI:29969"/>
        <dbReference type="ChEBI" id="CHEBI:57856"/>
        <dbReference type="ChEBI" id="CHEBI:59789"/>
        <dbReference type="ChEBI" id="CHEBI:61961"/>
        <dbReference type="EC" id="2.1.1.360"/>
    </reaction>
</comment>
<feature type="compositionally biased region" description="Basic and acidic residues" evidence="12">
    <location>
        <begin position="188"/>
        <end position="200"/>
    </location>
</feature>
<dbReference type="GO" id="GO:0005634">
    <property type="term" value="C:nucleus"/>
    <property type="evidence" value="ECO:0007669"/>
    <property type="project" value="UniProtKB-SubCell"/>
</dbReference>
<dbReference type="Gene3D" id="1.10.260.170">
    <property type="match status" value="1"/>
</dbReference>
<sequence length="547" mass="61234">MEVSSDEETWGSLRFDSAPKKQIPEKRPNESVLKSTKKPNIKTTAEPSHLLGSEGSTKSNTTELDNAGQKFTITTKPERAEKVNGNHSAEADKSIASTLPSNGVQGLTSRIKTNLEPTSSSSTPVASPKSVKVKEIKHSEKMVQASINRYKPCKFNNVALRPKQSGTISSLQVSIPDFSFTSGNDDSDSSREHSSAKESLRVELEYPKPGVAERFLLLKPVLVNPKTKVPDSDQEDKDEYNPITDLLRTANAIYDYFLTPDLQKLLGDDTEGTMRNLMKHRNRRNGAGFIQAVNEFNAVMRQAKAENKLTGKRVRPTYELVCHILYQVYSRTVAPHAEALNNYQAFSNHVYGEINSILIKEFIERTNITSKSVFIDMGCGIGNVVLQVAAQTACEAHGIEIMETPCKLAKLQLKEYATRMRAWQLPSGNIRIRLGDFLESVEIHDALKRADVILVNNYAFDSSQNQALCQLFLDLKEGTQIISLKSFVPVGHKLNERTAHAPESILRVKKYPYYTEAVSWTHNGGAYYISTVDRRPVQRFYQRMMGQ</sequence>
<feature type="compositionally biased region" description="Low complexity" evidence="12">
    <location>
        <begin position="117"/>
        <end position="130"/>
    </location>
</feature>
<evidence type="ECO:0000259" key="13">
    <source>
        <dbReference type="PROSITE" id="PS51569"/>
    </source>
</evidence>
<proteinExistence type="inferred from homology"/>
<name>A0A8H7Q0P6_MORIS</name>
<feature type="compositionally biased region" description="Polar residues" evidence="12">
    <location>
        <begin position="54"/>
        <end position="75"/>
    </location>
</feature>
<dbReference type="InterPro" id="IPR025789">
    <property type="entry name" value="DOT1_dom"/>
</dbReference>
<dbReference type="Gene3D" id="3.40.50.150">
    <property type="entry name" value="Vaccinia Virus protein VP39"/>
    <property type="match status" value="1"/>
</dbReference>
<dbReference type="PANTHER" id="PTHR21451:SF0">
    <property type="entry name" value="HISTONE-LYSINE N-METHYLTRANSFERASE, H3 LYSINE-79 SPECIFIC"/>
    <property type="match status" value="1"/>
</dbReference>
<keyword evidence="6 11" id="KW-0949">S-adenosyl-L-methionine</keyword>
<keyword evidence="4 11" id="KW-0489">Methyltransferase</keyword>
<dbReference type="CDD" id="cd02440">
    <property type="entry name" value="AdoMet_MTases"/>
    <property type="match status" value="1"/>
</dbReference>
<evidence type="ECO:0000256" key="12">
    <source>
        <dbReference type="SAM" id="MobiDB-lite"/>
    </source>
</evidence>
<evidence type="ECO:0000256" key="9">
    <source>
        <dbReference type="ARBA" id="ARBA00029821"/>
    </source>
</evidence>
<evidence type="ECO:0000256" key="6">
    <source>
        <dbReference type="ARBA" id="ARBA00022691"/>
    </source>
</evidence>
<dbReference type="GO" id="GO:0006281">
    <property type="term" value="P:DNA repair"/>
    <property type="evidence" value="ECO:0007669"/>
    <property type="project" value="TreeGrafter"/>
</dbReference>
<feature type="compositionally biased region" description="Polar residues" evidence="12">
    <location>
        <begin position="95"/>
        <end position="116"/>
    </location>
</feature>
<evidence type="ECO:0000256" key="5">
    <source>
        <dbReference type="ARBA" id="ARBA00022679"/>
    </source>
</evidence>